<dbReference type="AlphaFoldDB" id="T1H2S0"/>
<evidence type="ECO:0000259" key="11">
    <source>
        <dbReference type="PROSITE" id="PS50097"/>
    </source>
</evidence>
<comment type="subcellular location">
    <subcellularLocation>
        <location evidence="1">Nucleus</location>
    </subcellularLocation>
</comment>
<keyword evidence="6" id="KW-0804">Transcription</keyword>
<evidence type="ECO:0000256" key="6">
    <source>
        <dbReference type="ARBA" id="ARBA00023163"/>
    </source>
</evidence>
<dbReference type="PANTHER" id="PTHR23110:SF111">
    <property type="entry name" value="LONGITUDINALS LACKING PROTEIN, ISOFORMS F_I_K_T"/>
    <property type="match status" value="1"/>
</dbReference>
<dbReference type="GO" id="GO:0045476">
    <property type="term" value="P:nurse cell apoptotic process"/>
    <property type="evidence" value="ECO:0007669"/>
    <property type="project" value="UniProtKB-ARBA"/>
</dbReference>
<dbReference type="SUPFAM" id="SSF54695">
    <property type="entry name" value="POZ domain"/>
    <property type="match status" value="1"/>
</dbReference>
<dbReference type="InterPro" id="IPR051095">
    <property type="entry name" value="Dros_DevTransReg"/>
</dbReference>
<dbReference type="GO" id="GO:0008406">
    <property type="term" value="P:gonad development"/>
    <property type="evidence" value="ECO:0007669"/>
    <property type="project" value="UniProtKB-ARBA"/>
</dbReference>
<evidence type="ECO:0000259" key="12">
    <source>
        <dbReference type="PROSITE" id="PS50157"/>
    </source>
</evidence>
<dbReference type="Gene3D" id="3.30.160.60">
    <property type="entry name" value="Classic Zinc Finger"/>
    <property type="match status" value="1"/>
</dbReference>
<dbReference type="InterPro" id="IPR011333">
    <property type="entry name" value="SKP1/BTB/POZ_sf"/>
</dbReference>
<dbReference type="STRING" id="36166.T1H2S0"/>
<dbReference type="Gene3D" id="3.30.710.10">
    <property type="entry name" value="Potassium Channel Kv1.1, Chain A"/>
    <property type="match status" value="1"/>
</dbReference>
<evidence type="ECO:0000256" key="1">
    <source>
        <dbReference type="ARBA" id="ARBA00004123"/>
    </source>
</evidence>
<sequence>MLKDVTYHQLKAILDYIYNGEVNIPQDQVDGFFRAAEFLQIKGLLRNSLEDTIIDPTEPSFKEEKSSQDSIFALDRLSKNVGGDLPLTSRPVPPLVPRRFDPLVPSTSSEASTSSRKRTRRCRSENKDTHFEDPAIAYPSIVLYEHNEWEHESKNFLEEDINNMGFEIPTNPGTEFSKTNDLRPYGCDCGSLIKTKKHQTHECGVEPAFCCDYCSKKFKRQWDLKMHVSRRHVPKKNK</sequence>
<evidence type="ECO:0000313" key="13">
    <source>
        <dbReference type="EnsemblMetazoa" id="MESCA010524-PA"/>
    </source>
</evidence>
<keyword evidence="5" id="KW-0805">Transcription regulation</keyword>
<reference evidence="13" key="2">
    <citation type="submission" date="2015-06" db="UniProtKB">
        <authorList>
            <consortium name="EnsemblMetazoa"/>
        </authorList>
    </citation>
    <scope>IDENTIFICATION</scope>
</reference>
<dbReference type="GO" id="GO:0005634">
    <property type="term" value="C:nucleus"/>
    <property type="evidence" value="ECO:0007669"/>
    <property type="project" value="UniProtKB-SubCell"/>
</dbReference>
<dbReference type="GO" id="GO:0007526">
    <property type="term" value="P:larval somatic muscle development"/>
    <property type="evidence" value="ECO:0007669"/>
    <property type="project" value="UniProtKB-ARBA"/>
</dbReference>
<dbReference type="InterPro" id="IPR000210">
    <property type="entry name" value="BTB/POZ_dom"/>
</dbReference>
<dbReference type="EMBL" id="CAQQ02172641">
    <property type="status" value="NOT_ANNOTATED_CDS"/>
    <property type="molecule type" value="Genomic_DNA"/>
</dbReference>
<dbReference type="PROSITE" id="PS50097">
    <property type="entry name" value="BTB"/>
    <property type="match status" value="1"/>
</dbReference>
<dbReference type="PANTHER" id="PTHR23110">
    <property type="entry name" value="BTB DOMAIN TRANSCRIPTION FACTOR"/>
    <property type="match status" value="1"/>
</dbReference>
<dbReference type="GO" id="GO:0007464">
    <property type="term" value="P:R3/R4 cell fate commitment"/>
    <property type="evidence" value="ECO:0007669"/>
    <property type="project" value="UniProtKB-ARBA"/>
</dbReference>
<organism evidence="13 14">
    <name type="scientific">Megaselia scalaris</name>
    <name type="common">Humpbacked fly</name>
    <name type="synonym">Phora scalaris</name>
    <dbReference type="NCBI Taxonomy" id="36166"/>
    <lineage>
        <taxon>Eukaryota</taxon>
        <taxon>Metazoa</taxon>
        <taxon>Ecdysozoa</taxon>
        <taxon>Arthropoda</taxon>
        <taxon>Hexapoda</taxon>
        <taxon>Insecta</taxon>
        <taxon>Pterygota</taxon>
        <taxon>Neoptera</taxon>
        <taxon>Endopterygota</taxon>
        <taxon>Diptera</taxon>
        <taxon>Brachycera</taxon>
        <taxon>Muscomorpha</taxon>
        <taxon>Platypezoidea</taxon>
        <taxon>Phoridae</taxon>
        <taxon>Megaseliini</taxon>
        <taxon>Megaselia</taxon>
    </lineage>
</organism>
<dbReference type="GO" id="GO:0048813">
    <property type="term" value="P:dendrite morphogenesis"/>
    <property type="evidence" value="ECO:0007669"/>
    <property type="project" value="UniProtKB-ARBA"/>
</dbReference>
<evidence type="ECO:0000256" key="5">
    <source>
        <dbReference type="ARBA" id="ARBA00023015"/>
    </source>
</evidence>
<dbReference type="GO" id="GO:0016199">
    <property type="term" value="P:axon midline choice point recognition"/>
    <property type="evidence" value="ECO:0007669"/>
    <property type="project" value="UniProtKB-ARBA"/>
</dbReference>
<dbReference type="GO" id="GO:0035167">
    <property type="term" value="P:larval lymph gland hemopoiesis"/>
    <property type="evidence" value="ECO:0007669"/>
    <property type="project" value="UniProtKB-ARBA"/>
</dbReference>
<dbReference type="PROSITE" id="PS00028">
    <property type="entry name" value="ZINC_FINGER_C2H2_1"/>
    <property type="match status" value="1"/>
</dbReference>
<keyword evidence="9" id="KW-0479">Metal-binding</keyword>
<evidence type="ECO:0000256" key="8">
    <source>
        <dbReference type="ARBA" id="ARBA00037382"/>
    </source>
</evidence>
<keyword evidence="2" id="KW-0217">Developmental protein</keyword>
<evidence type="ECO:0000256" key="10">
    <source>
        <dbReference type="SAM" id="MobiDB-lite"/>
    </source>
</evidence>
<evidence type="ECO:0000313" key="14">
    <source>
        <dbReference type="Proteomes" id="UP000015102"/>
    </source>
</evidence>
<protein>
    <recommendedName>
        <fullName evidence="15">C2H2-type domain-containing protein</fullName>
    </recommendedName>
</protein>
<keyword evidence="3" id="KW-0221">Differentiation</keyword>
<proteinExistence type="predicted"/>
<dbReference type="EnsemblMetazoa" id="MESCA010524-RA">
    <property type="protein sequence ID" value="MESCA010524-PA"/>
    <property type="gene ID" value="MESCA010524"/>
</dbReference>
<feature type="domain" description="BTB" evidence="11">
    <location>
        <begin position="1"/>
        <end position="26"/>
    </location>
</feature>
<dbReference type="PROSITE" id="PS50157">
    <property type="entry name" value="ZINC_FINGER_C2H2_2"/>
    <property type="match status" value="1"/>
</dbReference>
<keyword evidence="14" id="KW-1185">Reference proteome</keyword>
<evidence type="ECO:0000256" key="4">
    <source>
        <dbReference type="ARBA" id="ARBA00022902"/>
    </source>
</evidence>
<keyword evidence="9" id="KW-0862">Zinc</keyword>
<name>T1H2S0_MEGSC</name>
<evidence type="ECO:0000256" key="2">
    <source>
        <dbReference type="ARBA" id="ARBA00022473"/>
    </source>
</evidence>
<comment type="function">
    <text evidence="8">Putative transcription factor required for axon growth and guidance in the central and peripheral nervous systems. Repels CNS axons away from the midline by promoting the expression of the midline repellent sli and its receptor robo.</text>
</comment>
<accession>T1H2S0</accession>
<dbReference type="GO" id="GO:0006357">
    <property type="term" value="P:regulation of transcription by RNA polymerase II"/>
    <property type="evidence" value="ECO:0007669"/>
    <property type="project" value="TreeGrafter"/>
</dbReference>
<dbReference type="GO" id="GO:0045467">
    <property type="term" value="P:R7 cell development"/>
    <property type="evidence" value="ECO:0007669"/>
    <property type="project" value="UniProtKB-ARBA"/>
</dbReference>
<keyword evidence="4" id="KW-0524">Neurogenesis</keyword>
<feature type="region of interest" description="Disordered" evidence="10">
    <location>
        <begin position="83"/>
        <end position="127"/>
    </location>
</feature>
<evidence type="ECO:0000256" key="7">
    <source>
        <dbReference type="ARBA" id="ARBA00023242"/>
    </source>
</evidence>
<dbReference type="InterPro" id="IPR013087">
    <property type="entry name" value="Znf_C2H2_type"/>
</dbReference>
<dbReference type="HOGENOM" id="CLU_1167016_0_0_1"/>
<evidence type="ECO:0000256" key="9">
    <source>
        <dbReference type="PROSITE-ProRule" id="PRU00042"/>
    </source>
</evidence>
<keyword evidence="7" id="KW-0539">Nucleus</keyword>
<dbReference type="Pfam" id="PF00651">
    <property type="entry name" value="BTB"/>
    <property type="match status" value="1"/>
</dbReference>
<feature type="domain" description="C2H2-type" evidence="12">
    <location>
        <begin position="209"/>
        <end position="237"/>
    </location>
</feature>
<evidence type="ECO:0008006" key="15">
    <source>
        <dbReference type="Google" id="ProtNLM"/>
    </source>
</evidence>
<keyword evidence="9" id="KW-0863">Zinc-finger</keyword>
<reference evidence="14" key="1">
    <citation type="submission" date="2013-02" db="EMBL/GenBank/DDBJ databases">
        <authorList>
            <person name="Hughes D."/>
        </authorList>
    </citation>
    <scope>NUCLEOTIDE SEQUENCE</scope>
    <source>
        <strain>Durham</strain>
        <strain evidence="14">NC isolate 2 -- Noor lab</strain>
    </source>
</reference>
<dbReference type="GO" id="GO:0008270">
    <property type="term" value="F:zinc ion binding"/>
    <property type="evidence" value="ECO:0007669"/>
    <property type="project" value="UniProtKB-KW"/>
</dbReference>
<dbReference type="Proteomes" id="UP000015102">
    <property type="component" value="Unassembled WGS sequence"/>
</dbReference>
<evidence type="ECO:0000256" key="3">
    <source>
        <dbReference type="ARBA" id="ARBA00022782"/>
    </source>
</evidence>